<dbReference type="EMBL" id="LBHB01000001">
    <property type="protein sequence ID" value="KLE36045.1"/>
    <property type="molecule type" value="Genomic_DNA"/>
</dbReference>
<accession>A0A0G9MZB3</accession>
<keyword evidence="2" id="KW-1185">Reference proteome</keyword>
<proteinExistence type="predicted"/>
<name>A0A0G9MZB3_9SPHN</name>
<organism evidence="1 2">
    <name type="scientific">Aurantiacibacter luteus</name>
    <dbReference type="NCBI Taxonomy" id="1581420"/>
    <lineage>
        <taxon>Bacteria</taxon>
        <taxon>Pseudomonadati</taxon>
        <taxon>Pseudomonadota</taxon>
        <taxon>Alphaproteobacteria</taxon>
        <taxon>Sphingomonadales</taxon>
        <taxon>Erythrobacteraceae</taxon>
        <taxon>Aurantiacibacter</taxon>
    </lineage>
</organism>
<dbReference type="RefSeq" id="WP_047003469.1">
    <property type="nucleotide sequence ID" value="NZ_LBHB01000001.1"/>
</dbReference>
<dbReference type="Proteomes" id="UP000053464">
    <property type="component" value="Unassembled WGS sequence"/>
</dbReference>
<comment type="caution">
    <text evidence="1">The sequence shown here is derived from an EMBL/GenBank/DDBJ whole genome shotgun (WGS) entry which is preliminary data.</text>
</comment>
<dbReference type="PATRIC" id="fig|1581420.6.peg.465"/>
<dbReference type="STRING" id="1581420.AAW00_02320"/>
<dbReference type="AlphaFoldDB" id="A0A0G9MZB3"/>
<sequence length="188" mass="20032">MASPAAYAQVDAIAAQEAQVADNPEMAAIYAADQAARTGTAIDWDVVGREDEARRVRTREMLDAGELRTGADFVAAAFIFQHGGEPRDYLLAHVLGTHAVGLGDTDGRWIAAAALDRYLQATGAEQIYGTQYRTRPGEPVTMEPYDTALLPDAVRTGAQVPSLAQQDARREAIEAQVRAAMAGTSDGN</sequence>
<gene>
    <name evidence="1" type="ORF">AAW00_02320</name>
</gene>
<protein>
    <submittedName>
        <fullName evidence="1">Uncharacterized protein</fullName>
    </submittedName>
</protein>
<evidence type="ECO:0000313" key="2">
    <source>
        <dbReference type="Proteomes" id="UP000053464"/>
    </source>
</evidence>
<evidence type="ECO:0000313" key="1">
    <source>
        <dbReference type="EMBL" id="KLE36045.1"/>
    </source>
</evidence>
<reference evidence="1 2" key="1">
    <citation type="submission" date="2015-04" db="EMBL/GenBank/DDBJ databases">
        <title>The draft genome sequence of Erythrobacter luteus KA37.</title>
        <authorList>
            <person name="Zhuang L."/>
            <person name="Liu Y."/>
            <person name="Shao Z."/>
        </authorList>
    </citation>
    <scope>NUCLEOTIDE SEQUENCE [LARGE SCALE GENOMIC DNA]</scope>
    <source>
        <strain evidence="1 2">KA37</strain>
    </source>
</reference>